<reference evidence="2" key="1">
    <citation type="submission" date="2022-11" db="UniProtKB">
        <authorList>
            <consortium name="WormBaseParasite"/>
        </authorList>
    </citation>
    <scope>IDENTIFICATION</scope>
</reference>
<evidence type="ECO:0000313" key="2">
    <source>
        <dbReference type="WBParaSite" id="ES5_v2.g19883.t1"/>
    </source>
</evidence>
<dbReference type="Proteomes" id="UP000887579">
    <property type="component" value="Unplaced"/>
</dbReference>
<proteinExistence type="predicted"/>
<accession>A0AC34FR25</accession>
<evidence type="ECO:0000313" key="1">
    <source>
        <dbReference type="Proteomes" id="UP000887579"/>
    </source>
</evidence>
<sequence length="77" mass="7751">GDNFLSIGLPLYGQFEVNKSSLEFSSLAVLGSFSAFDTGIAAALSVVSSVVVDGRKLEGNGGGSNGATIECFGCVKS</sequence>
<dbReference type="WBParaSite" id="ES5_v2.g19883.t1">
    <property type="protein sequence ID" value="ES5_v2.g19883.t1"/>
    <property type="gene ID" value="ES5_v2.g19883"/>
</dbReference>
<name>A0AC34FR25_9BILA</name>
<protein>
    <submittedName>
        <fullName evidence="2">Uncharacterized protein</fullName>
    </submittedName>
</protein>
<organism evidence="1 2">
    <name type="scientific">Panagrolaimus sp. ES5</name>
    <dbReference type="NCBI Taxonomy" id="591445"/>
    <lineage>
        <taxon>Eukaryota</taxon>
        <taxon>Metazoa</taxon>
        <taxon>Ecdysozoa</taxon>
        <taxon>Nematoda</taxon>
        <taxon>Chromadorea</taxon>
        <taxon>Rhabditida</taxon>
        <taxon>Tylenchina</taxon>
        <taxon>Panagrolaimomorpha</taxon>
        <taxon>Panagrolaimoidea</taxon>
        <taxon>Panagrolaimidae</taxon>
        <taxon>Panagrolaimus</taxon>
    </lineage>
</organism>